<protein>
    <recommendedName>
        <fullName evidence="5">YceG-like family protein</fullName>
    </recommendedName>
</protein>
<dbReference type="Proteomes" id="UP001500866">
    <property type="component" value="Unassembled WGS sequence"/>
</dbReference>
<feature type="transmembrane region" description="Helical" evidence="2">
    <location>
        <begin position="7"/>
        <end position="27"/>
    </location>
</feature>
<evidence type="ECO:0000256" key="1">
    <source>
        <dbReference type="SAM" id="MobiDB-lite"/>
    </source>
</evidence>
<evidence type="ECO:0000313" key="4">
    <source>
        <dbReference type="Proteomes" id="UP001500866"/>
    </source>
</evidence>
<keyword evidence="2" id="KW-0812">Transmembrane</keyword>
<dbReference type="EMBL" id="BAAADS010000012">
    <property type="protein sequence ID" value="GAA0602400.1"/>
    <property type="molecule type" value="Genomic_DNA"/>
</dbReference>
<accession>A0ABP3R4H4</accession>
<sequence>MKQTIRSFALGLLVAGVIILATFYFTADKRDASQKLSTDEMIASIEDEGYHVLNESEYISVSVNSDNSENKTKEKEQNKSTQKNKDTDKQNKKNDDNSNNDKSDSDNKSEDSSKEGSDKKDTVSYTLKIKSGMAPSVISNKLAENDIINNADKFTRYMENHDYTKKVQLGKFKFNSDMSHYEIAEKLTN</sequence>
<dbReference type="RefSeq" id="WP_343812444.1">
    <property type="nucleotide sequence ID" value="NZ_BAAADS010000012.1"/>
</dbReference>
<organism evidence="3 4">
    <name type="scientific">Virgibacillus siamensis</name>
    <dbReference type="NCBI Taxonomy" id="480071"/>
    <lineage>
        <taxon>Bacteria</taxon>
        <taxon>Bacillati</taxon>
        <taxon>Bacillota</taxon>
        <taxon>Bacilli</taxon>
        <taxon>Bacillales</taxon>
        <taxon>Bacillaceae</taxon>
        <taxon>Virgibacillus</taxon>
    </lineage>
</organism>
<evidence type="ECO:0000313" key="3">
    <source>
        <dbReference type="EMBL" id="GAA0602400.1"/>
    </source>
</evidence>
<evidence type="ECO:0000256" key="2">
    <source>
        <dbReference type="SAM" id="Phobius"/>
    </source>
</evidence>
<feature type="region of interest" description="Disordered" evidence="1">
    <location>
        <begin position="62"/>
        <end position="121"/>
    </location>
</feature>
<reference evidence="4" key="1">
    <citation type="journal article" date="2019" name="Int. J. Syst. Evol. Microbiol.">
        <title>The Global Catalogue of Microorganisms (GCM) 10K type strain sequencing project: providing services to taxonomists for standard genome sequencing and annotation.</title>
        <authorList>
            <consortium name="The Broad Institute Genomics Platform"/>
            <consortium name="The Broad Institute Genome Sequencing Center for Infectious Disease"/>
            <person name="Wu L."/>
            <person name="Ma J."/>
        </authorList>
    </citation>
    <scope>NUCLEOTIDE SEQUENCE [LARGE SCALE GENOMIC DNA]</scope>
    <source>
        <strain evidence="4">JCM 15395</strain>
    </source>
</reference>
<keyword evidence="2" id="KW-0472">Membrane</keyword>
<gene>
    <name evidence="3" type="ORF">GCM10009001_19180</name>
</gene>
<feature type="compositionally biased region" description="Basic and acidic residues" evidence="1">
    <location>
        <begin position="68"/>
        <end position="121"/>
    </location>
</feature>
<name>A0ABP3R4H4_9BACI</name>
<keyword evidence="2" id="KW-1133">Transmembrane helix</keyword>
<evidence type="ECO:0008006" key="5">
    <source>
        <dbReference type="Google" id="ProtNLM"/>
    </source>
</evidence>
<keyword evidence="4" id="KW-1185">Reference proteome</keyword>
<comment type="caution">
    <text evidence="3">The sequence shown here is derived from an EMBL/GenBank/DDBJ whole genome shotgun (WGS) entry which is preliminary data.</text>
</comment>
<proteinExistence type="predicted"/>
<dbReference type="Gene3D" id="3.30.1490.480">
    <property type="entry name" value="Endolytic murein transglycosylase"/>
    <property type="match status" value="1"/>
</dbReference>